<dbReference type="NCBIfam" id="TIGR01662">
    <property type="entry name" value="HAD-SF-IIIA"/>
    <property type="match status" value="1"/>
</dbReference>
<comment type="similarity">
    <text evidence="2">Belongs to the KdsC family.</text>
</comment>
<dbReference type="CDD" id="cd01630">
    <property type="entry name" value="HAD_KDO-like"/>
    <property type="match status" value="1"/>
</dbReference>
<keyword evidence="4" id="KW-0479">Metal-binding</keyword>
<dbReference type="InterPro" id="IPR010023">
    <property type="entry name" value="KdsC_fam"/>
</dbReference>
<evidence type="ECO:0000256" key="3">
    <source>
        <dbReference type="ARBA" id="ARBA00011881"/>
    </source>
</evidence>
<evidence type="ECO:0000313" key="7">
    <source>
        <dbReference type="EMBL" id="XAM40660.1"/>
    </source>
</evidence>
<dbReference type="RefSeq" id="WP_343338764.1">
    <property type="nucleotide sequence ID" value="NZ_CP154622.1"/>
</dbReference>
<proteinExistence type="inferred from homology"/>
<dbReference type="Proteomes" id="UP001477947">
    <property type="component" value="Chromosome"/>
</dbReference>
<dbReference type="InterPro" id="IPR023214">
    <property type="entry name" value="HAD_sf"/>
</dbReference>
<evidence type="ECO:0000256" key="5">
    <source>
        <dbReference type="ARBA" id="ARBA00022801"/>
    </source>
</evidence>
<gene>
    <name evidence="7" type="ORF">TPELB_09700</name>
</gene>
<dbReference type="InterPro" id="IPR006549">
    <property type="entry name" value="HAD-SF_hydro_IIIA"/>
</dbReference>
<dbReference type="PIRSF" id="PIRSF006118">
    <property type="entry name" value="KDO8-P_Ptase"/>
    <property type="match status" value="1"/>
</dbReference>
<evidence type="ECO:0000256" key="4">
    <source>
        <dbReference type="ARBA" id="ARBA00022723"/>
    </source>
</evidence>
<accession>A0ABZ3FDG4</accession>
<dbReference type="InterPro" id="IPR036412">
    <property type="entry name" value="HAD-like_sf"/>
</dbReference>
<evidence type="ECO:0000313" key="8">
    <source>
        <dbReference type="Proteomes" id="UP001477947"/>
    </source>
</evidence>
<dbReference type="PANTHER" id="PTHR21485">
    <property type="entry name" value="HAD SUPERFAMILY MEMBERS CMAS AND KDSC"/>
    <property type="match status" value="1"/>
</dbReference>
<dbReference type="PANTHER" id="PTHR21485:SF3">
    <property type="entry name" value="N-ACYLNEURAMINATE CYTIDYLYLTRANSFERASE"/>
    <property type="match status" value="1"/>
</dbReference>
<keyword evidence="6" id="KW-0460">Magnesium</keyword>
<organism evidence="7 8">
    <name type="scientific">Terrisporobacter petrolearius</name>
    <dbReference type="NCBI Taxonomy" id="1460447"/>
    <lineage>
        <taxon>Bacteria</taxon>
        <taxon>Bacillati</taxon>
        <taxon>Bacillota</taxon>
        <taxon>Clostridia</taxon>
        <taxon>Peptostreptococcales</taxon>
        <taxon>Peptostreptococcaceae</taxon>
        <taxon>Terrisporobacter</taxon>
    </lineage>
</organism>
<comment type="cofactor">
    <cofactor evidence="1">
        <name>Mg(2+)</name>
        <dbReference type="ChEBI" id="CHEBI:18420"/>
    </cofactor>
</comment>
<dbReference type="EC" id="3.1.3.103" evidence="7"/>
<dbReference type="SUPFAM" id="SSF56784">
    <property type="entry name" value="HAD-like"/>
    <property type="match status" value="1"/>
</dbReference>
<dbReference type="GO" id="GO:0016787">
    <property type="term" value="F:hydrolase activity"/>
    <property type="evidence" value="ECO:0007669"/>
    <property type="project" value="UniProtKB-KW"/>
</dbReference>
<dbReference type="Gene3D" id="3.40.50.1000">
    <property type="entry name" value="HAD superfamily/HAD-like"/>
    <property type="match status" value="1"/>
</dbReference>
<dbReference type="SFLD" id="SFLDS00003">
    <property type="entry name" value="Haloacid_Dehalogenase"/>
    <property type="match status" value="1"/>
</dbReference>
<comment type="subunit">
    <text evidence="3">Homotetramer.</text>
</comment>
<dbReference type="EMBL" id="CP154622">
    <property type="protein sequence ID" value="XAM40660.1"/>
    <property type="molecule type" value="Genomic_DNA"/>
</dbReference>
<sequence>MKKIKLIVMDVDGTLTDGGVYIDSSGNENKRFNVQDGAGILIGQQVGIEFMIITGRKSFCVEKRANELKIKYVYQGIHDKLKHLEKFMINNNIEKNEVAYIGDDLNDYKCMKFVGLSACPNNAVSEIKEISSIKLKHNGGNGAVREFVEILLKEIGQWSFAIEKFWGVNVEEEICLC</sequence>
<evidence type="ECO:0000256" key="2">
    <source>
        <dbReference type="ARBA" id="ARBA00005893"/>
    </source>
</evidence>
<reference evidence="7 8" key="1">
    <citation type="submission" date="2024-04" db="EMBL/GenBank/DDBJ databases">
        <title>Isolation and characterization of novel acetogenic strains of the genera Terrisporobacter and Acetoanaerobium.</title>
        <authorList>
            <person name="Boeer T."/>
            <person name="Schueler M.A."/>
            <person name="Lueschen A."/>
            <person name="Eysell L."/>
            <person name="Droege J."/>
            <person name="Heinemann M."/>
            <person name="Engelhardt L."/>
            <person name="Basen M."/>
            <person name="Daniel R."/>
        </authorList>
    </citation>
    <scope>NUCLEOTIDE SEQUENCE [LARGE SCALE GENOMIC DNA]</scope>
    <source>
        <strain evidence="7 8">ELB</strain>
    </source>
</reference>
<dbReference type="Pfam" id="PF08282">
    <property type="entry name" value="Hydrolase_3"/>
    <property type="match status" value="1"/>
</dbReference>
<dbReference type="SFLD" id="SFLDG01138">
    <property type="entry name" value="C1.6.2:_Deoxy-d-mannose-octulo"/>
    <property type="match status" value="1"/>
</dbReference>
<dbReference type="InterPro" id="IPR050793">
    <property type="entry name" value="CMP-NeuNAc_synthase"/>
</dbReference>
<evidence type="ECO:0000256" key="1">
    <source>
        <dbReference type="ARBA" id="ARBA00001946"/>
    </source>
</evidence>
<keyword evidence="8" id="KW-1185">Reference proteome</keyword>
<dbReference type="SFLD" id="SFLDG01136">
    <property type="entry name" value="C1.6:_Phosphoserine_Phosphatas"/>
    <property type="match status" value="1"/>
</dbReference>
<dbReference type="NCBIfam" id="TIGR01670">
    <property type="entry name" value="KdsC-phosphatas"/>
    <property type="match status" value="1"/>
</dbReference>
<evidence type="ECO:0000256" key="6">
    <source>
        <dbReference type="ARBA" id="ARBA00022842"/>
    </source>
</evidence>
<keyword evidence="5 7" id="KW-0378">Hydrolase</keyword>
<protein>
    <submittedName>
        <fullName evidence="7">2-keto-3-deoxy-D-glycero-D-galacto-9-phosphonononic acid phosphatase</fullName>
        <ecNumber evidence="7">3.1.3.103</ecNumber>
    </submittedName>
</protein>
<name>A0ABZ3FDG4_9FIRM</name>